<comment type="similarity">
    <text evidence="4 10">Belongs to the OST1 family.</text>
</comment>
<dbReference type="OrthoDB" id="310030at2759"/>
<evidence type="ECO:0000256" key="8">
    <source>
        <dbReference type="ARBA" id="ARBA00022989"/>
    </source>
</evidence>
<dbReference type="InterPro" id="IPR007676">
    <property type="entry name" value="Ribophorin_I"/>
</dbReference>
<evidence type="ECO:0000256" key="1">
    <source>
        <dbReference type="ARBA" id="ARBA00002791"/>
    </source>
</evidence>
<gene>
    <name evidence="11" type="ORF">FH972_023133</name>
</gene>
<feature type="transmembrane region" description="Helical" evidence="10">
    <location>
        <begin position="469"/>
        <end position="486"/>
    </location>
</feature>
<organism evidence="11 12">
    <name type="scientific">Carpinus fangiana</name>
    <dbReference type="NCBI Taxonomy" id="176857"/>
    <lineage>
        <taxon>Eukaryota</taxon>
        <taxon>Viridiplantae</taxon>
        <taxon>Streptophyta</taxon>
        <taxon>Embryophyta</taxon>
        <taxon>Tracheophyta</taxon>
        <taxon>Spermatophyta</taxon>
        <taxon>Magnoliopsida</taxon>
        <taxon>eudicotyledons</taxon>
        <taxon>Gunneridae</taxon>
        <taxon>Pentapetalae</taxon>
        <taxon>rosids</taxon>
        <taxon>fabids</taxon>
        <taxon>Fagales</taxon>
        <taxon>Betulaceae</taxon>
        <taxon>Carpinus</taxon>
    </lineage>
</organism>
<sequence length="497" mass="54877">MRSLASLGACFTALLGASCAASQANITKPHSSAQILPSTFRPPQHFENVNLVRSINLEKGYVRETTNLVVQNIDTKPQTDYYLPFEDAIIAKIGGIEVRDKKDASKAPYEVSLVEFDPASPTQFYQIRLSPALAPKDQITLAITFSTLSSLSPLPTTVGQTDKHYLTYSFSAVFPSSYKTLKQKTKLKLPGADVPDYTVLSGAHSSENSEDPVKQGSTLTYGTFGEVPAGASEAVSVRYEFTKPVNFVSSLERDLEVSHWGGNLATEERYMYENRAAALKGHFNRVQWAASNYYNPATMALKTFSMPLRKGSSEPYFIDDIGNISTSNFRPAGREPLLELHPRYPVFGGWRFKFKVGWNADLAGALRKLEGDQYVLKIPFLEGPKQAEGISYEQVKVRIVLPEGATNVRFDTGTVPIVSSDITLHRTFMDTTGRTTLTLLAVNLVDELRGRDLVVTYDYPWVAGLRKPLTLLAGIFAVFTAAYLLSHVDVSIGRKET</sequence>
<evidence type="ECO:0000256" key="6">
    <source>
        <dbReference type="ARBA" id="ARBA00022729"/>
    </source>
</evidence>
<evidence type="ECO:0000256" key="3">
    <source>
        <dbReference type="ARBA" id="ARBA00004922"/>
    </source>
</evidence>
<keyword evidence="6 10" id="KW-0732">Signal</keyword>
<comment type="caution">
    <text evidence="11">The sequence shown here is derived from an EMBL/GenBank/DDBJ whole genome shotgun (WGS) entry which is preliminary data.</text>
</comment>
<keyword evidence="7 10" id="KW-0256">Endoplasmic reticulum</keyword>
<evidence type="ECO:0000256" key="9">
    <source>
        <dbReference type="ARBA" id="ARBA00023136"/>
    </source>
</evidence>
<dbReference type="Proteomes" id="UP000327013">
    <property type="component" value="Unassembled WGS sequence"/>
</dbReference>
<dbReference type="AlphaFoldDB" id="A0A5N6KUJ9"/>
<feature type="signal peptide" evidence="10">
    <location>
        <begin position="1"/>
        <end position="20"/>
    </location>
</feature>
<keyword evidence="12" id="KW-1185">Reference proteome</keyword>
<evidence type="ECO:0000256" key="2">
    <source>
        <dbReference type="ARBA" id="ARBA00004115"/>
    </source>
</evidence>
<dbReference type="PROSITE" id="PS51257">
    <property type="entry name" value="PROKAR_LIPOPROTEIN"/>
    <property type="match status" value="1"/>
</dbReference>
<reference evidence="11 12" key="1">
    <citation type="submission" date="2019-06" db="EMBL/GenBank/DDBJ databases">
        <title>A chromosomal-level reference genome of Carpinus fangiana (Coryloideae, Betulaceae).</title>
        <authorList>
            <person name="Yang X."/>
            <person name="Wang Z."/>
            <person name="Zhang L."/>
            <person name="Hao G."/>
            <person name="Liu J."/>
            <person name="Yang Y."/>
        </authorList>
    </citation>
    <scope>NUCLEOTIDE SEQUENCE [LARGE SCALE GENOMIC DNA]</scope>
    <source>
        <strain evidence="11">Cfa_2016G</strain>
        <tissue evidence="11">Leaf</tissue>
    </source>
</reference>
<feature type="chain" id="PRO_5024462501" description="Dolichyl-diphosphooligosaccharide--protein glycosyltransferase subunit 1" evidence="10">
    <location>
        <begin position="21"/>
        <end position="497"/>
    </location>
</feature>
<dbReference type="GO" id="GO:0008250">
    <property type="term" value="C:oligosaccharyltransferase complex"/>
    <property type="evidence" value="ECO:0007669"/>
    <property type="project" value="UniProtKB-UniRule"/>
</dbReference>
<evidence type="ECO:0000313" key="12">
    <source>
        <dbReference type="Proteomes" id="UP000327013"/>
    </source>
</evidence>
<dbReference type="PANTHER" id="PTHR21049">
    <property type="entry name" value="RIBOPHORIN I"/>
    <property type="match status" value="1"/>
</dbReference>
<keyword evidence="5 10" id="KW-0812">Transmembrane</keyword>
<evidence type="ECO:0000256" key="10">
    <source>
        <dbReference type="RuleBase" id="RU361143"/>
    </source>
</evidence>
<comment type="pathway">
    <text evidence="3 10">Protein modification; protein glycosylation.</text>
</comment>
<comment type="subunit">
    <text evidence="10">Component of the oligosaccharyltransferase (OST) complex.</text>
</comment>
<evidence type="ECO:0000256" key="5">
    <source>
        <dbReference type="ARBA" id="ARBA00022692"/>
    </source>
</evidence>
<dbReference type="Pfam" id="PF04597">
    <property type="entry name" value="Ribophorin_I"/>
    <property type="match status" value="1"/>
</dbReference>
<dbReference type="EMBL" id="VIBQ01000013">
    <property type="protein sequence ID" value="KAB8346082.1"/>
    <property type="molecule type" value="Genomic_DNA"/>
</dbReference>
<evidence type="ECO:0000256" key="7">
    <source>
        <dbReference type="ARBA" id="ARBA00022824"/>
    </source>
</evidence>
<protein>
    <recommendedName>
        <fullName evidence="10">Dolichyl-diphosphooligosaccharide--protein glycosyltransferase subunit 1</fullName>
    </recommendedName>
</protein>
<comment type="subcellular location">
    <subcellularLocation>
        <location evidence="2 10">Endoplasmic reticulum membrane</location>
        <topology evidence="2 10">Single-pass type I membrane protein</topology>
    </subcellularLocation>
</comment>
<keyword evidence="8 10" id="KW-1133">Transmembrane helix</keyword>
<dbReference type="UniPathway" id="UPA00378"/>
<evidence type="ECO:0000256" key="4">
    <source>
        <dbReference type="ARBA" id="ARBA00008905"/>
    </source>
</evidence>
<proteinExistence type="inferred from homology"/>
<accession>A0A5N6KUJ9</accession>
<comment type="function">
    <text evidence="1 10">Subunit of the oligosaccharyl transferase (OST) complex that catalyzes the initial transfer of a defined glycan (Glc(3)Man(9)GlcNAc(2) in eukaryotes) from the lipid carrier dolichol-pyrophosphate to an asparagine residue within an Asn-X-Ser/Thr consensus motif in nascent polypeptide chains, the first step in protein N-glycosylation. N-glycosylation occurs cotranslationally and the complex associates with the Sec61 complex at the channel-forming translocon complex that mediates protein translocation across the endoplasmic reticulum (ER). All subunits are required for a maximal enzyme activity.</text>
</comment>
<evidence type="ECO:0000313" key="11">
    <source>
        <dbReference type="EMBL" id="KAB8346082.1"/>
    </source>
</evidence>
<dbReference type="GO" id="GO:0018279">
    <property type="term" value="P:protein N-linked glycosylation via asparagine"/>
    <property type="evidence" value="ECO:0007669"/>
    <property type="project" value="TreeGrafter"/>
</dbReference>
<keyword evidence="9 10" id="KW-0472">Membrane</keyword>
<dbReference type="PANTHER" id="PTHR21049:SF0">
    <property type="entry name" value="DOLICHYL-DIPHOSPHOOLIGOSACCHARIDE--PROTEIN GLYCOSYLTRANSFERASE SUBUNIT 1"/>
    <property type="match status" value="1"/>
</dbReference>
<name>A0A5N6KUJ9_9ROSI</name>